<proteinExistence type="predicted"/>
<name>X1C7E6_9ZZZZ</name>
<reference evidence="1" key="1">
    <citation type="journal article" date="2014" name="Front. Microbiol.">
        <title>High frequency of phylogenetically diverse reductive dehalogenase-homologous genes in deep subseafloor sedimentary metagenomes.</title>
        <authorList>
            <person name="Kawai M."/>
            <person name="Futagami T."/>
            <person name="Toyoda A."/>
            <person name="Takaki Y."/>
            <person name="Nishi S."/>
            <person name="Hori S."/>
            <person name="Arai W."/>
            <person name="Tsubouchi T."/>
            <person name="Morono Y."/>
            <person name="Uchiyama I."/>
            <person name="Ito T."/>
            <person name="Fujiyama A."/>
            <person name="Inagaki F."/>
            <person name="Takami H."/>
        </authorList>
    </citation>
    <scope>NUCLEOTIDE SEQUENCE</scope>
    <source>
        <strain evidence="1">Expedition CK06-06</strain>
    </source>
</reference>
<dbReference type="AlphaFoldDB" id="X1C7E6"/>
<organism evidence="1">
    <name type="scientific">marine sediment metagenome</name>
    <dbReference type="NCBI Taxonomy" id="412755"/>
    <lineage>
        <taxon>unclassified sequences</taxon>
        <taxon>metagenomes</taxon>
        <taxon>ecological metagenomes</taxon>
    </lineage>
</organism>
<dbReference type="EMBL" id="BART01011067">
    <property type="protein sequence ID" value="GAG80341.1"/>
    <property type="molecule type" value="Genomic_DNA"/>
</dbReference>
<evidence type="ECO:0000313" key="1">
    <source>
        <dbReference type="EMBL" id="GAG80341.1"/>
    </source>
</evidence>
<protein>
    <submittedName>
        <fullName evidence="1">Uncharacterized protein</fullName>
    </submittedName>
</protein>
<comment type="caution">
    <text evidence="1">The sequence shown here is derived from an EMBL/GenBank/DDBJ whole genome shotgun (WGS) entry which is preliminary data.</text>
</comment>
<accession>X1C7E6</accession>
<feature type="non-terminal residue" evidence="1">
    <location>
        <position position="1"/>
    </location>
</feature>
<gene>
    <name evidence="1" type="ORF">S01H4_23758</name>
</gene>
<sequence>LFIASLVGCVTAQKVRQTEEAASRAVGTTEKKFSITVDPRMELLAVVQHFTTWAPGGHIKSKTTYKNDIDNYFEAFREHPAVACVESLINAGFTHDAPVAFMLYHSDPPNLVQKTSYSDYLINRAHGEENLIELADALRDFARKTDFVLYLSFNFNKIYAG</sequence>